<dbReference type="SUPFAM" id="SSF52794">
    <property type="entry name" value="PTS system IIB component-like"/>
    <property type="match status" value="1"/>
</dbReference>
<dbReference type="PANTHER" id="PTHR30185:SF13">
    <property type="entry name" value="LICABCH OPERON REGULATOR-RELATED"/>
    <property type="match status" value="1"/>
</dbReference>
<dbReference type="SUPFAM" id="SSF63520">
    <property type="entry name" value="PTS-regulatory domain, PRD"/>
    <property type="match status" value="2"/>
</dbReference>
<dbReference type="Gene3D" id="3.40.50.2300">
    <property type="match status" value="1"/>
</dbReference>
<keyword evidence="5" id="KW-0804">Transcription</keyword>
<protein>
    <submittedName>
        <fullName evidence="9">Lichenan operon transcriptional antiterminator</fullName>
    </submittedName>
</protein>
<evidence type="ECO:0000256" key="5">
    <source>
        <dbReference type="ARBA" id="ARBA00023163"/>
    </source>
</evidence>
<keyword evidence="10" id="KW-1185">Reference proteome</keyword>
<dbReference type="InterPro" id="IPR013011">
    <property type="entry name" value="PTS_EIIB_2"/>
</dbReference>
<evidence type="ECO:0000259" key="8">
    <source>
        <dbReference type="PROSITE" id="PS51372"/>
    </source>
</evidence>
<dbReference type="GO" id="GO:0008982">
    <property type="term" value="F:protein-N(PI)-phosphohistidine-sugar phosphotransferase activity"/>
    <property type="evidence" value="ECO:0007669"/>
    <property type="project" value="InterPro"/>
</dbReference>
<dbReference type="AlphaFoldDB" id="A0A1T5KCP2"/>
<dbReference type="STRING" id="36842.SAMN02194393_01687"/>
<dbReference type="InterPro" id="IPR016152">
    <property type="entry name" value="PTrfase/Anion_transptr"/>
</dbReference>
<evidence type="ECO:0000256" key="4">
    <source>
        <dbReference type="ARBA" id="ARBA00023159"/>
    </source>
</evidence>
<dbReference type="SUPFAM" id="SSF55804">
    <property type="entry name" value="Phoshotransferase/anion transport protein"/>
    <property type="match status" value="1"/>
</dbReference>
<accession>A0A1T5KCP2</accession>
<dbReference type="PANTHER" id="PTHR30185">
    <property type="entry name" value="CRYPTIC BETA-GLUCOSIDE BGL OPERON ANTITERMINATOR"/>
    <property type="match status" value="1"/>
</dbReference>
<feature type="domain" description="PTS EIIA type-2" evidence="6">
    <location>
        <begin position="501"/>
        <end position="641"/>
    </location>
</feature>
<evidence type="ECO:0000313" key="9">
    <source>
        <dbReference type="EMBL" id="SKC61447.1"/>
    </source>
</evidence>
<dbReference type="GO" id="GO:0009401">
    <property type="term" value="P:phosphoenolpyruvate-dependent sugar phosphotransferase system"/>
    <property type="evidence" value="ECO:0007669"/>
    <property type="project" value="InterPro"/>
</dbReference>
<dbReference type="InterPro" id="IPR036390">
    <property type="entry name" value="WH_DNA-bd_sf"/>
</dbReference>
<dbReference type="Pfam" id="PF05043">
    <property type="entry name" value="Mga"/>
    <property type="match status" value="1"/>
</dbReference>
<name>A0A1T5KCP2_9FIRM</name>
<keyword evidence="4" id="KW-0010">Activator</keyword>
<dbReference type="InterPro" id="IPR036634">
    <property type="entry name" value="PRD_sf"/>
</dbReference>
<keyword evidence="2" id="KW-0677">Repeat</keyword>
<dbReference type="CDD" id="cd05568">
    <property type="entry name" value="PTS_IIB_bgl_like"/>
    <property type="match status" value="1"/>
</dbReference>
<dbReference type="EMBL" id="FUZT01000004">
    <property type="protein sequence ID" value="SKC61447.1"/>
    <property type="molecule type" value="Genomic_DNA"/>
</dbReference>
<evidence type="ECO:0000313" key="10">
    <source>
        <dbReference type="Proteomes" id="UP000190285"/>
    </source>
</evidence>
<dbReference type="InterPro" id="IPR050661">
    <property type="entry name" value="BglG_antiterminators"/>
</dbReference>
<feature type="domain" description="PTS EIIB type-2" evidence="7">
    <location>
        <begin position="406"/>
        <end position="496"/>
    </location>
</feature>
<dbReference type="Gene3D" id="1.10.10.10">
    <property type="entry name" value="Winged helix-like DNA-binding domain superfamily/Winged helix DNA-binding domain"/>
    <property type="match status" value="2"/>
</dbReference>
<dbReference type="Pfam" id="PF00874">
    <property type="entry name" value="PRD"/>
    <property type="match status" value="2"/>
</dbReference>
<dbReference type="Pfam" id="PF00359">
    <property type="entry name" value="PTS_EIIA_2"/>
    <property type="match status" value="1"/>
</dbReference>
<dbReference type="Gene3D" id="1.10.1790.10">
    <property type="entry name" value="PRD domain"/>
    <property type="match status" value="2"/>
</dbReference>
<dbReference type="SUPFAM" id="SSF46785">
    <property type="entry name" value="Winged helix' DNA-binding domain"/>
    <property type="match status" value="1"/>
</dbReference>
<dbReference type="Gene3D" id="3.40.930.10">
    <property type="entry name" value="Mannitol-specific EII, Chain A"/>
    <property type="match status" value="1"/>
</dbReference>
<feature type="domain" description="PRD" evidence="8">
    <location>
        <begin position="294"/>
        <end position="401"/>
    </location>
</feature>
<proteinExistence type="predicted"/>
<sequence length="649" mass="75039">MVMSSRAKDIFQVLYKSSQPKDQKILANKFGVTPRTIRKDINDINSLLLPYDGEIVLVRNKGYVIKYKDRNMIEKFFQDSNCCNGDIEFPNNTEDRVIYIIKKLLVQKDYLMIDELAEELFVSKSTLNSDIKKVKEKLKKFNLIIKRRASYGIKVAGEEKNIRSCIAEHYIYSRNNSNTLNVIEDVEYFKDIDVNKIKKVILKNIAYHNIRIAEVNLNNLIHHICITIKRINNGFSIEEEFFTDIEVSELDREVINDIVEDLSNSLRVEFSEEEIDYLTLHISSKKSGQEYDKQNGALAVEIVNSMIKTIKKTYGYDFSKDEGLINDLTQHIKPAIKRIKYSLNLRNPMVKEIKRMFPLSFNMTIEALDAIKDKIKGTFNDEELSLIALHLQAAMERQEEAKYQRKKVLLVCGSGIGSGRVLETKLNKIFGKKLDIMMSISMLDFDVVDKLECDFIVSTVPVKSKYKPVIVIKGLPTKKDIQKISRFINVTKKRNRFGLDEVFNKELFMISEEADTKDEIINIVANNLKDKKYAGDDFLPKVYERENVSSTALSEMVAIPHPVRACALKTGIAVCINKKGVCWDETKKVHIMLMLAIKPKEYKYMDGIFDLIVKILENDCITMKLLNCKSYEEFLKELKDIYRKDLEDI</sequence>
<dbReference type="Proteomes" id="UP000190285">
    <property type="component" value="Unassembled WGS sequence"/>
</dbReference>
<dbReference type="PROSITE" id="PS51372">
    <property type="entry name" value="PRD_2"/>
    <property type="match status" value="2"/>
</dbReference>
<dbReference type="GO" id="GO:0006355">
    <property type="term" value="P:regulation of DNA-templated transcription"/>
    <property type="evidence" value="ECO:0007669"/>
    <property type="project" value="InterPro"/>
</dbReference>
<evidence type="ECO:0000256" key="3">
    <source>
        <dbReference type="ARBA" id="ARBA00023015"/>
    </source>
</evidence>
<reference evidence="9 10" key="1">
    <citation type="submission" date="2017-02" db="EMBL/GenBank/DDBJ databases">
        <authorList>
            <person name="Peterson S.W."/>
        </authorList>
    </citation>
    <scope>NUCLEOTIDE SEQUENCE [LARGE SCALE GENOMIC DNA]</scope>
    <source>
        <strain evidence="9 10">M1</strain>
    </source>
</reference>
<organism evidence="9 10">
    <name type="scientific">Maledivibacter halophilus</name>
    <dbReference type="NCBI Taxonomy" id="36842"/>
    <lineage>
        <taxon>Bacteria</taxon>
        <taxon>Bacillati</taxon>
        <taxon>Bacillota</taxon>
        <taxon>Clostridia</taxon>
        <taxon>Peptostreptococcales</taxon>
        <taxon>Caminicellaceae</taxon>
        <taxon>Maledivibacter</taxon>
    </lineage>
</organism>
<dbReference type="Pfam" id="PF08279">
    <property type="entry name" value="HTH_11"/>
    <property type="match status" value="1"/>
</dbReference>
<keyword evidence="3" id="KW-0805">Transcription regulation</keyword>
<keyword evidence="1" id="KW-0808">Transferase</keyword>
<dbReference type="PROSITE" id="PS51094">
    <property type="entry name" value="PTS_EIIA_TYPE_2"/>
    <property type="match status" value="1"/>
</dbReference>
<dbReference type="InterPro" id="IPR002178">
    <property type="entry name" value="PTS_EIIA_type-2_dom"/>
</dbReference>
<evidence type="ECO:0000259" key="7">
    <source>
        <dbReference type="PROSITE" id="PS51099"/>
    </source>
</evidence>
<dbReference type="InterPro" id="IPR011608">
    <property type="entry name" value="PRD"/>
</dbReference>
<evidence type="ECO:0000256" key="2">
    <source>
        <dbReference type="ARBA" id="ARBA00022737"/>
    </source>
</evidence>
<feature type="domain" description="PRD" evidence="8">
    <location>
        <begin position="188"/>
        <end position="292"/>
    </location>
</feature>
<dbReference type="CDD" id="cd00211">
    <property type="entry name" value="PTS_IIA_fru"/>
    <property type="match status" value="1"/>
</dbReference>
<dbReference type="InterPro" id="IPR007737">
    <property type="entry name" value="Mga_HTH"/>
</dbReference>
<evidence type="ECO:0000256" key="1">
    <source>
        <dbReference type="ARBA" id="ARBA00022679"/>
    </source>
</evidence>
<dbReference type="PROSITE" id="PS51099">
    <property type="entry name" value="PTS_EIIB_TYPE_2"/>
    <property type="match status" value="1"/>
</dbReference>
<gene>
    <name evidence="9" type="ORF">SAMN02194393_01687</name>
</gene>
<dbReference type="InterPro" id="IPR036388">
    <property type="entry name" value="WH-like_DNA-bd_sf"/>
</dbReference>
<dbReference type="InterPro" id="IPR013196">
    <property type="entry name" value="HTH_11"/>
</dbReference>
<dbReference type="InterPro" id="IPR036095">
    <property type="entry name" value="PTS_EIIB-like_sf"/>
</dbReference>
<evidence type="ECO:0000259" key="6">
    <source>
        <dbReference type="PROSITE" id="PS51094"/>
    </source>
</evidence>